<dbReference type="EMBL" id="ML769439">
    <property type="protein sequence ID" value="KAE9402068.1"/>
    <property type="molecule type" value="Genomic_DNA"/>
</dbReference>
<dbReference type="SUPFAM" id="SSF57667">
    <property type="entry name" value="beta-beta-alpha zinc fingers"/>
    <property type="match status" value="1"/>
</dbReference>
<feature type="compositionally biased region" description="Low complexity" evidence="9">
    <location>
        <begin position="331"/>
        <end position="364"/>
    </location>
</feature>
<proteinExistence type="predicted"/>
<name>A0A6A4HY12_9AGAR</name>
<feature type="domain" description="Zn(2)-C6 fungal-type" evidence="10">
    <location>
        <begin position="91"/>
        <end position="120"/>
    </location>
</feature>
<dbReference type="InterPro" id="IPR036236">
    <property type="entry name" value="Znf_C2H2_sf"/>
</dbReference>
<feature type="domain" description="C2H2-type" evidence="11">
    <location>
        <begin position="33"/>
        <end position="56"/>
    </location>
</feature>
<gene>
    <name evidence="12" type="ORF">BT96DRAFT_1017881</name>
</gene>
<dbReference type="FunFam" id="3.30.160.60:FF:000065">
    <property type="entry name" value="B-cell CLL/lymphoma 6, member B"/>
    <property type="match status" value="1"/>
</dbReference>
<evidence type="ECO:0008006" key="14">
    <source>
        <dbReference type="Google" id="ProtNLM"/>
    </source>
</evidence>
<dbReference type="GO" id="GO:0008270">
    <property type="term" value="F:zinc ion binding"/>
    <property type="evidence" value="ECO:0007669"/>
    <property type="project" value="UniProtKB-KW"/>
</dbReference>
<feature type="domain" description="C2H2-type" evidence="11">
    <location>
        <begin position="5"/>
        <end position="32"/>
    </location>
</feature>
<feature type="region of interest" description="Disordered" evidence="9">
    <location>
        <begin position="442"/>
        <end position="539"/>
    </location>
</feature>
<evidence type="ECO:0000256" key="2">
    <source>
        <dbReference type="ARBA" id="ARBA00022737"/>
    </source>
</evidence>
<protein>
    <recommendedName>
        <fullName evidence="14">Zn(2)-C6 fungal-type domain-containing protein</fullName>
    </recommendedName>
</protein>
<sequence>MGGDHKCPVCSATFTRPQHVVRHMRSHTGDRPYKCQQCGDQFSRSDLLSRHVNKCHIAGSGSAGVARGHAPTGRRKGFGANASRATTSKQACDQCVQSSLPCDGSNPCAKCIQRKIRCTFVKFHRQTAPIGPGHNPSRVPSSILNSNSASSSSPPVPPPIPFSRATFGGFYDVPAGGYADGEALMLHPPPSAPASNSISYIANHHRVQQQHQQQQQADLQRRASFPSFPVVSGQPWINGWHDSPHGTSPVPFDTGVGQFAFNVGGGDYRDHQFTFQPPQPPQHVFHQQHPHAHPHAASSTSLHSSSSSSYDSPHYEHRSRPGTASDTSDISRPGTSSSFASSRPSTSQGSQSESGHSQSQGPSGENTGTGNAGFSSAFGLLSLDDPAVLAGLANDGAEFFSHLGAADGHQHPNPNGDDTGHPQGVIHLADGGVVDLGSIGLLRNSNDPDATPMPMGEEQAMGLVGPEHTNPISGSSGSSPIPPSTSSSPHPNQQQNSHPHQFPPTPRAKPNTGHGYGRHLNNNNPPHNSNSHSTDMDMGLVGIGTPTHGAVGTPTRDIETRELREFWKAYMRTPGPGGAQSPRMHGIDISEHGHGILLPLAAPPQSHSPPSGNGNGTETVAGVNPGYRRPRVSSLPSVKTPPAFNDEDRFGYSVGGGFVGFNGAYNLGGAGYPPQLISGSQNPGHHPSLSQHYPLQPGLPSQPPPPQHGGTGMTVHGNAEDLRSYEAAVLDRARKAPVNLSMQGKMMRRNKPTMSGNDSSGGAGGAASSPSPSTSSSMSSSPAIPQMLSAPSTSSDADTGTENRLSHTPESTSFTSGEEESSTSSGTGEASGPAPRRSSRPSFKRLASQVLEKGGSGKVARV</sequence>
<dbReference type="InterPro" id="IPR036864">
    <property type="entry name" value="Zn2-C6_fun-type_DNA-bd_sf"/>
</dbReference>
<evidence type="ECO:0000256" key="4">
    <source>
        <dbReference type="ARBA" id="ARBA00022833"/>
    </source>
</evidence>
<evidence type="ECO:0000256" key="7">
    <source>
        <dbReference type="ARBA" id="ARBA00023242"/>
    </source>
</evidence>
<feature type="compositionally biased region" description="Low complexity" evidence="9">
    <location>
        <begin position="295"/>
        <end position="309"/>
    </location>
</feature>
<keyword evidence="2" id="KW-0677">Repeat</keyword>
<evidence type="ECO:0000256" key="6">
    <source>
        <dbReference type="ARBA" id="ARBA00023163"/>
    </source>
</evidence>
<keyword evidence="3 8" id="KW-0863">Zinc-finger</keyword>
<evidence type="ECO:0000259" key="10">
    <source>
        <dbReference type="PROSITE" id="PS50048"/>
    </source>
</evidence>
<keyword evidence="1" id="KW-0479">Metal-binding</keyword>
<feature type="region of interest" description="Disordered" evidence="9">
    <location>
        <begin position="261"/>
        <end position="371"/>
    </location>
</feature>
<feature type="compositionally biased region" description="Low complexity" evidence="9">
    <location>
        <begin position="766"/>
        <end position="785"/>
    </location>
</feature>
<dbReference type="SUPFAM" id="SSF57701">
    <property type="entry name" value="Zn2/Cys6 DNA-binding domain"/>
    <property type="match status" value="1"/>
</dbReference>
<evidence type="ECO:0000256" key="1">
    <source>
        <dbReference type="ARBA" id="ARBA00022723"/>
    </source>
</evidence>
<dbReference type="AlphaFoldDB" id="A0A6A4HY12"/>
<dbReference type="Gene3D" id="4.10.240.10">
    <property type="entry name" value="Zn(2)-C6 fungal-type DNA-binding domain"/>
    <property type="match status" value="1"/>
</dbReference>
<keyword evidence="13" id="KW-1185">Reference proteome</keyword>
<feature type="compositionally biased region" description="Low complexity" evidence="9">
    <location>
        <begin position="521"/>
        <end position="533"/>
    </location>
</feature>
<evidence type="ECO:0000259" key="11">
    <source>
        <dbReference type="PROSITE" id="PS50157"/>
    </source>
</evidence>
<feature type="compositionally biased region" description="Low complexity" evidence="9">
    <location>
        <begin position="139"/>
        <end position="153"/>
    </location>
</feature>
<dbReference type="PROSITE" id="PS00028">
    <property type="entry name" value="ZINC_FINGER_C2H2_1"/>
    <property type="match status" value="2"/>
</dbReference>
<dbReference type="CDD" id="cd00067">
    <property type="entry name" value="GAL4"/>
    <property type="match status" value="1"/>
</dbReference>
<evidence type="ECO:0000313" key="12">
    <source>
        <dbReference type="EMBL" id="KAE9402068.1"/>
    </source>
</evidence>
<keyword evidence="6" id="KW-0804">Transcription</keyword>
<feature type="compositionally biased region" description="Low complexity" evidence="9">
    <location>
        <begin position="468"/>
        <end position="500"/>
    </location>
</feature>
<dbReference type="InterPro" id="IPR001138">
    <property type="entry name" value="Zn2Cys6_DnaBD"/>
</dbReference>
<dbReference type="Proteomes" id="UP000799118">
    <property type="component" value="Unassembled WGS sequence"/>
</dbReference>
<dbReference type="GO" id="GO:0000981">
    <property type="term" value="F:DNA-binding transcription factor activity, RNA polymerase II-specific"/>
    <property type="evidence" value="ECO:0007669"/>
    <property type="project" value="InterPro"/>
</dbReference>
<evidence type="ECO:0000256" key="8">
    <source>
        <dbReference type="PROSITE-ProRule" id="PRU00042"/>
    </source>
</evidence>
<evidence type="ECO:0000256" key="5">
    <source>
        <dbReference type="ARBA" id="ARBA00023015"/>
    </source>
</evidence>
<dbReference type="Gene3D" id="3.30.160.60">
    <property type="entry name" value="Classic Zinc Finger"/>
    <property type="match status" value="2"/>
</dbReference>
<dbReference type="PROSITE" id="PS50048">
    <property type="entry name" value="ZN2_CY6_FUNGAL_2"/>
    <property type="match status" value="1"/>
</dbReference>
<dbReference type="FunFam" id="3.30.160.60:FF:000624">
    <property type="entry name" value="zinc finger protein 697"/>
    <property type="match status" value="1"/>
</dbReference>
<dbReference type="SMART" id="SM00355">
    <property type="entry name" value="ZnF_C2H2"/>
    <property type="match status" value="2"/>
</dbReference>
<dbReference type="Pfam" id="PF00096">
    <property type="entry name" value="zf-C2H2"/>
    <property type="match status" value="1"/>
</dbReference>
<dbReference type="PANTHER" id="PTHR47660:SF2">
    <property type="entry name" value="TRANSCRIPTION FACTOR WITH C2H2 AND ZN(2)-CYS(6) DNA BINDING DOMAIN (EUROFUNG)"/>
    <property type="match status" value="1"/>
</dbReference>
<keyword evidence="5" id="KW-0805">Transcription regulation</keyword>
<evidence type="ECO:0000313" key="13">
    <source>
        <dbReference type="Proteomes" id="UP000799118"/>
    </source>
</evidence>
<dbReference type="PANTHER" id="PTHR47660">
    <property type="entry name" value="TRANSCRIPTION FACTOR WITH C2H2 AND ZN(2)-CYS(6) DNA BINDING DOMAIN (EUROFUNG)-RELATED-RELATED"/>
    <property type="match status" value="1"/>
</dbReference>
<dbReference type="InterPro" id="IPR013087">
    <property type="entry name" value="Znf_C2H2_type"/>
</dbReference>
<reference evidence="12" key="1">
    <citation type="journal article" date="2019" name="Environ. Microbiol.">
        <title>Fungal ecological strategies reflected in gene transcription - a case study of two litter decomposers.</title>
        <authorList>
            <person name="Barbi F."/>
            <person name="Kohler A."/>
            <person name="Barry K."/>
            <person name="Baskaran P."/>
            <person name="Daum C."/>
            <person name="Fauchery L."/>
            <person name="Ihrmark K."/>
            <person name="Kuo A."/>
            <person name="LaButti K."/>
            <person name="Lipzen A."/>
            <person name="Morin E."/>
            <person name="Grigoriev I.V."/>
            <person name="Henrissat B."/>
            <person name="Lindahl B."/>
            <person name="Martin F."/>
        </authorList>
    </citation>
    <scope>NUCLEOTIDE SEQUENCE</scope>
    <source>
        <strain evidence="12">JB14</strain>
    </source>
</reference>
<feature type="compositionally biased region" description="Polar residues" evidence="9">
    <location>
        <begin position="789"/>
        <end position="809"/>
    </location>
</feature>
<dbReference type="OrthoDB" id="6365676at2759"/>
<feature type="region of interest" description="Disordered" evidence="9">
    <location>
        <begin position="676"/>
        <end position="717"/>
    </location>
</feature>
<organism evidence="12 13">
    <name type="scientific">Gymnopus androsaceus JB14</name>
    <dbReference type="NCBI Taxonomy" id="1447944"/>
    <lineage>
        <taxon>Eukaryota</taxon>
        <taxon>Fungi</taxon>
        <taxon>Dikarya</taxon>
        <taxon>Basidiomycota</taxon>
        <taxon>Agaricomycotina</taxon>
        <taxon>Agaricomycetes</taxon>
        <taxon>Agaricomycetidae</taxon>
        <taxon>Agaricales</taxon>
        <taxon>Marasmiineae</taxon>
        <taxon>Omphalotaceae</taxon>
        <taxon>Gymnopus</taxon>
    </lineage>
</organism>
<accession>A0A6A4HY12</accession>
<feature type="compositionally biased region" description="Low complexity" evidence="9">
    <location>
        <begin position="810"/>
        <end position="836"/>
    </location>
</feature>
<feature type="region of interest" description="Disordered" evidence="9">
    <location>
        <begin position="736"/>
        <end position="862"/>
    </location>
</feature>
<keyword evidence="7" id="KW-0539">Nucleus</keyword>
<dbReference type="PROSITE" id="PS50157">
    <property type="entry name" value="ZINC_FINGER_C2H2_2"/>
    <property type="match status" value="2"/>
</dbReference>
<keyword evidence="4" id="KW-0862">Zinc</keyword>
<evidence type="ECO:0000256" key="3">
    <source>
        <dbReference type="ARBA" id="ARBA00022771"/>
    </source>
</evidence>
<feature type="region of interest" description="Disordered" evidence="9">
    <location>
        <begin position="127"/>
        <end position="157"/>
    </location>
</feature>
<feature type="compositionally biased region" description="Polar residues" evidence="9">
    <location>
        <begin position="677"/>
        <end position="693"/>
    </location>
</feature>
<evidence type="ECO:0000256" key="9">
    <source>
        <dbReference type="SAM" id="MobiDB-lite"/>
    </source>
</evidence>
<feature type="region of interest" description="Disordered" evidence="9">
    <location>
        <begin position="403"/>
        <end position="424"/>
    </location>
</feature>